<evidence type="ECO:0000313" key="9">
    <source>
        <dbReference type="Proteomes" id="UP000015104"/>
    </source>
</evidence>
<feature type="transmembrane region" description="Helical" evidence="7">
    <location>
        <begin position="280"/>
        <end position="300"/>
    </location>
</feature>
<name>T1KBB0_TETUR</name>
<dbReference type="InterPro" id="IPR037185">
    <property type="entry name" value="EmrE-like"/>
</dbReference>
<feature type="transmembrane region" description="Helical" evidence="7">
    <location>
        <begin position="117"/>
        <end position="134"/>
    </location>
</feature>
<dbReference type="OrthoDB" id="419167at2759"/>
<evidence type="ECO:0000256" key="1">
    <source>
        <dbReference type="ARBA" id="ARBA00004141"/>
    </source>
</evidence>
<feature type="transmembrane region" description="Helical" evidence="7">
    <location>
        <begin position="86"/>
        <end position="105"/>
    </location>
</feature>
<dbReference type="eggNOG" id="KOG2234">
    <property type="taxonomic scope" value="Eukaryota"/>
</dbReference>
<dbReference type="InterPro" id="IPR007271">
    <property type="entry name" value="Nuc_sug_transpt"/>
</dbReference>
<dbReference type="EnsemblMetazoa" id="tetur08g03450.1">
    <property type="protein sequence ID" value="tetur08g03450.1"/>
    <property type="gene ID" value="tetur08g03450"/>
</dbReference>
<keyword evidence="3" id="KW-0762">Sugar transport</keyword>
<comment type="similarity">
    <text evidence="2">Belongs to the nucleotide-sugar transporter family. SLC35A subfamily.</text>
</comment>
<dbReference type="Pfam" id="PF04142">
    <property type="entry name" value="Nuc_sug_transp"/>
    <property type="match status" value="1"/>
</dbReference>
<comment type="subcellular location">
    <subcellularLocation>
        <location evidence="1">Membrane</location>
        <topology evidence="1">Multi-pass membrane protein</topology>
    </subcellularLocation>
</comment>
<evidence type="ECO:0000256" key="7">
    <source>
        <dbReference type="SAM" id="Phobius"/>
    </source>
</evidence>
<evidence type="ECO:0000256" key="3">
    <source>
        <dbReference type="ARBA" id="ARBA00022597"/>
    </source>
</evidence>
<keyword evidence="9" id="KW-1185">Reference proteome</keyword>
<keyword evidence="6 7" id="KW-0472">Membrane</keyword>
<evidence type="ECO:0000256" key="4">
    <source>
        <dbReference type="ARBA" id="ARBA00022692"/>
    </source>
</evidence>
<dbReference type="SUPFAM" id="SSF103481">
    <property type="entry name" value="Multidrug resistance efflux transporter EmrE"/>
    <property type="match status" value="1"/>
</dbReference>
<dbReference type="GO" id="GO:0000139">
    <property type="term" value="C:Golgi membrane"/>
    <property type="evidence" value="ECO:0007669"/>
    <property type="project" value="InterPro"/>
</dbReference>
<dbReference type="KEGG" id="tut:107362764"/>
<evidence type="ECO:0000256" key="6">
    <source>
        <dbReference type="ARBA" id="ARBA00023136"/>
    </source>
</evidence>
<dbReference type="GO" id="GO:0015165">
    <property type="term" value="F:pyrimidine nucleotide-sugar transmembrane transporter activity"/>
    <property type="evidence" value="ECO:0007669"/>
    <property type="project" value="InterPro"/>
</dbReference>
<gene>
    <name evidence="8" type="primary">107362764</name>
</gene>
<dbReference type="Proteomes" id="UP000015104">
    <property type="component" value="Unassembled WGS sequence"/>
</dbReference>
<evidence type="ECO:0000256" key="5">
    <source>
        <dbReference type="ARBA" id="ARBA00022989"/>
    </source>
</evidence>
<evidence type="ECO:0008006" key="10">
    <source>
        <dbReference type="Google" id="ProtNLM"/>
    </source>
</evidence>
<evidence type="ECO:0000256" key="2">
    <source>
        <dbReference type="ARBA" id="ARBA00009976"/>
    </source>
</evidence>
<feature type="transmembrane region" description="Helical" evidence="7">
    <location>
        <begin position="12"/>
        <end position="33"/>
    </location>
</feature>
<feature type="transmembrane region" description="Helical" evidence="7">
    <location>
        <begin position="45"/>
        <end position="66"/>
    </location>
</feature>
<sequence>MNGFKNLSKTFPDYGTLITFITYIGLFVFQGILLKASQTSNNYDYSTIAAVLVTELVKLIISILWYLQDSSISNFAVDLKCNIKLLGLYFIPSILYCIYNNLMYINLRNFDPTTYNLLLQLRVVITGIIYQCFFRQKLTKWQWFSLIVLTIGCAIKNLGSQEAPKQSQSAVDSVIKNLLLLLFQLSCSCLAGVCNEYLLKKTGAQLNIGMHNIFMYIDSIICNIGALVYFGQGFNNSKSKYPTVESFISLMKPTVITVIINNAACGIVTSIFLKKLNSILKTFASAIELILIACLSWIIFSIPVDIYTSVSIVIIFYAIYLQFKHPIKLNLGDNQSRSTPFSNQKTHRPNNDKNVKYFPLENYDDNHDILFQKSKETISNV</sequence>
<dbReference type="HOGENOM" id="CLU_024645_5_0_1"/>
<organism evidence="8 9">
    <name type="scientific">Tetranychus urticae</name>
    <name type="common">Two-spotted spider mite</name>
    <dbReference type="NCBI Taxonomy" id="32264"/>
    <lineage>
        <taxon>Eukaryota</taxon>
        <taxon>Metazoa</taxon>
        <taxon>Ecdysozoa</taxon>
        <taxon>Arthropoda</taxon>
        <taxon>Chelicerata</taxon>
        <taxon>Arachnida</taxon>
        <taxon>Acari</taxon>
        <taxon>Acariformes</taxon>
        <taxon>Trombidiformes</taxon>
        <taxon>Prostigmata</taxon>
        <taxon>Eleutherengona</taxon>
        <taxon>Raphignathae</taxon>
        <taxon>Tetranychoidea</taxon>
        <taxon>Tetranychidae</taxon>
        <taxon>Tetranychus</taxon>
    </lineage>
</organism>
<accession>T1KBB0</accession>
<evidence type="ECO:0000313" key="8">
    <source>
        <dbReference type="EnsemblMetazoa" id="tetur08g03450.1"/>
    </source>
</evidence>
<feature type="transmembrane region" description="Helical" evidence="7">
    <location>
        <begin position="306"/>
        <end position="323"/>
    </location>
</feature>
<reference evidence="8" key="2">
    <citation type="submission" date="2015-06" db="UniProtKB">
        <authorList>
            <consortium name="EnsemblMetazoa"/>
        </authorList>
    </citation>
    <scope>IDENTIFICATION</scope>
</reference>
<reference evidence="9" key="1">
    <citation type="submission" date="2011-08" db="EMBL/GenBank/DDBJ databases">
        <authorList>
            <person name="Rombauts S."/>
        </authorList>
    </citation>
    <scope>NUCLEOTIDE SEQUENCE</scope>
    <source>
        <strain evidence="9">London</strain>
    </source>
</reference>
<protein>
    <recommendedName>
        <fullName evidence="10">Sugar phosphate transporter domain-containing protein</fullName>
    </recommendedName>
</protein>
<dbReference type="EMBL" id="CAEY01001946">
    <property type="status" value="NOT_ANNOTATED_CDS"/>
    <property type="molecule type" value="Genomic_DNA"/>
</dbReference>
<keyword evidence="5 7" id="KW-1133">Transmembrane helix</keyword>
<feature type="transmembrane region" description="Helical" evidence="7">
    <location>
        <begin position="211"/>
        <end position="230"/>
    </location>
</feature>
<feature type="transmembrane region" description="Helical" evidence="7">
    <location>
        <begin position="250"/>
        <end position="273"/>
    </location>
</feature>
<dbReference type="AlphaFoldDB" id="T1KBB0"/>
<proteinExistence type="inferred from homology"/>
<dbReference type="PANTHER" id="PTHR10231">
    <property type="entry name" value="NUCLEOTIDE-SUGAR TRANSMEMBRANE TRANSPORTER"/>
    <property type="match status" value="1"/>
</dbReference>
<keyword evidence="3" id="KW-0813">Transport</keyword>
<dbReference type="OMA" id="CLYCREN"/>
<dbReference type="PIRSF" id="PIRSF005799">
    <property type="entry name" value="UDP-gal_transpt"/>
    <property type="match status" value="1"/>
</dbReference>
<feature type="transmembrane region" description="Helical" evidence="7">
    <location>
        <begin position="178"/>
        <end position="199"/>
    </location>
</feature>
<keyword evidence="4 7" id="KW-0812">Transmembrane</keyword>